<organism evidence="2 3">
    <name type="scientific">Paenimyroides aestuarii</name>
    <dbReference type="NCBI Taxonomy" id="2968490"/>
    <lineage>
        <taxon>Bacteria</taxon>
        <taxon>Pseudomonadati</taxon>
        <taxon>Bacteroidota</taxon>
        <taxon>Flavobacteriia</taxon>
        <taxon>Flavobacteriales</taxon>
        <taxon>Flavobacteriaceae</taxon>
        <taxon>Paenimyroides</taxon>
    </lineage>
</organism>
<accession>A0ABY5NPH5</accession>
<dbReference type="SUPFAM" id="SSF103359">
    <property type="entry name" value="Suppressor of Fused, N-terminal domain"/>
    <property type="match status" value="1"/>
</dbReference>
<feature type="domain" description="Suppressor of fused-like" evidence="1">
    <location>
        <begin position="49"/>
        <end position="218"/>
    </location>
</feature>
<dbReference type="InterPro" id="IPR037181">
    <property type="entry name" value="SUFU_N"/>
</dbReference>
<dbReference type="Pfam" id="PF05076">
    <property type="entry name" value="SUFU"/>
    <property type="match status" value="1"/>
</dbReference>
<name>A0ABY5NPH5_9FLAO</name>
<dbReference type="PANTHER" id="PTHR10928">
    <property type="entry name" value="SUPPRESSOR OF FUSED"/>
    <property type="match status" value="1"/>
</dbReference>
<evidence type="ECO:0000313" key="3">
    <source>
        <dbReference type="Proteomes" id="UP001317001"/>
    </source>
</evidence>
<proteinExistence type="predicted"/>
<gene>
    <name evidence="2" type="ORF">NPX36_08480</name>
</gene>
<dbReference type="InterPro" id="IPR020941">
    <property type="entry name" value="SUFU-like_domain"/>
</dbReference>
<keyword evidence="3" id="KW-1185">Reference proteome</keyword>
<evidence type="ECO:0000259" key="1">
    <source>
        <dbReference type="Pfam" id="PF05076"/>
    </source>
</evidence>
<dbReference type="EMBL" id="CP102382">
    <property type="protein sequence ID" value="UUV20402.1"/>
    <property type="molecule type" value="Genomic_DNA"/>
</dbReference>
<dbReference type="RefSeq" id="WP_257498304.1">
    <property type="nucleotide sequence ID" value="NZ_CP102382.1"/>
</dbReference>
<protein>
    <submittedName>
        <fullName evidence="2">Suppressor of fused domain protein</fullName>
    </submittedName>
</protein>
<dbReference type="Proteomes" id="UP001317001">
    <property type="component" value="Chromosome"/>
</dbReference>
<dbReference type="PANTHER" id="PTHR10928:SF2">
    <property type="entry name" value="SUPPRESSOR OF FUSED HOMOLOG"/>
    <property type="match status" value="1"/>
</dbReference>
<sequence>MTKEEYQKIYTEEDAVGWLQIDEQLEKLYPQQEPKHYGPLCGIHFMVGGTDPIDGASIYNTNKQTPHKHLVSYGMSELYYNEEALNGEFSKWGFEFTFRLKPFEGDTDEPTWVIGLMNNLARYVFNSGNWFEENQYIPTNGPIRANTETEIVGLVFTLDPELGKINTPHGEVSFLQMVGITQKELEHLKAHSTRSEVEKLINKLKEDNPLLITDLNRK</sequence>
<dbReference type="InterPro" id="IPR007768">
    <property type="entry name" value="Suppressor_of_fused"/>
</dbReference>
<evidence type="ECO:0000313" key="2">
    <source>
        <dbReference type="EMBL" id="UUV20402.1"/>
    </source>
</evidence>
<reference evidence="2 3" key="1">
    <citation type="submission" date="2022-08" db="EMBL/GenBank/DDBJ databases">
        <title>Myroides zhujiangensis sp. nov., a novel bacterium isolated from sediment in the Pearl River Estuary.</title>
        <authorList>
            <person name="Cui L."/>
        </authorList>
    </citation>
    <scope>NUCLEOTIDE SEQUENCE [LARGE SCALE GENOMIC DNA]</scope>
    <source>
        <strain evidence="2 3">SCSIO 72103</strain>
    </source>
</reference>